<keyword evidence="5" id="KW-0812">Transmembrane</keyword>
<comment type="similarity">
    <text evidence="1">Belongs to the bacterial solute-binding protein 9 family.</text>
</comment>
<evidence type="ECO:0000256" key="5">
    <source>
        <dbReference type="SAM" id="Phobius"/>
    </source>
</evidence>
<evidence type="ECO:0000256" key="1">
    <source>
        <dbReference type="ARBA" id="ARBA00011028"/>
    </source>
</evidence>
<dbReference type="PANTHER" id="PTHR42953:SF3">
    <property type="entry name" value="HIGH-AFFINITY ZINC UPTAKE SYSTEM PROTEIN ZNUA"/>
    <property type="match status" value="1"/>
</dbReference>
<reference evidence="6" key="1">
    <citation type="journal article" date="2023" name="ISME J.">
        <title>Emergence of putative energy parasites within Clostridia revealed by genome analysis of a novel endosymbiotic clade.</title>
        <authorList>
            <person name="Takahashi K."/>
            <person name="Kuwahara H."/>
            <person name="Horikawa Y."/>
            <person name="Izawa K."/>
            <person name="Kato D."/>
            <person name="Inagaki T."/>
            <person name="Yuki M."/>
            <person name="Ohkuma M."/>
            <person name="Hongoh Y."/>
        </authorList>
    </citation>
    <scope>NUCLEOTIDE SEQUENCE</scope>
    <source>
        <strain evidence="6">RsTa-C01</strain>
    </source>
</reference>
<keyword evidence="5" id="KW-0472">Membrane</keyword>
<sequence length="313" mass="36414">MKKKNFILFFVLGFLVIFSFVMLFFNSYPRKEFYDGIDSLNEEKKVVVASFYPIYIILLNITDGVENIKIENISKNYGGGCLHDFQLQPTDMKKIEKSMAFVINGAGMEDSFIEKLKENYEKINIIDSSKNINLLHKDSHIWLSLNNYKKQVENILEQLSKIDTKNSEKYILNASEYMKKLEELKFRMENELSKIPIEKRKIVILDNRFNYFGKDFNFETINLSKHSHSHDEGSNAKEISSLIYKIKTDKNIKSIFVDSNSESSKKTAESISKEVSVKIYELNSATNGEKNKDQYLNSVEKNFKTIKNAFNIL</sequence>
<keyword evidence="3" id="KW-0732">Signal</keyword>
<evidence type="ECO:0000313" key="6">
    <source>
        <dbReference type="EMBL" id="BED92955.1"/>
    </source>
</evidence>
<keyword evidence="5" id="KW-1133">Transmembrane helix</keyword>
<dbReference type="InterPro" id="IPR006127">
    <property type="entry name" value="ZnuA-like"/>
</dbReference>
<gene>
    <name evidence="6" type="ORF">RsTaC01_0885</name>
</gene>
<accession>A0AA48L1K9</accession>
<keyword evidence="4" id="KW-0175">Coiled coil</keyword>
<organism evidence="6">
    <name type="scientific">Candidatus Paraimprobicoccus trichonymphae</name>
    <dbReference type="NCBI Taxonomy" id="3033793"/>
    <lineage>
        <taxon>Bacteria</taxon>
        <taxon>Bacillati</taxon>
        <taxon>Bacillota</taxon>
        <taxon>Clostridia</taxon>
        <taxon>Candidatus Paraimprobicoccus</taxon>
    </lineage>
</organism>
<dbReference type="GO" id="GO:0046872">
    <property type="term" value="F:metal ion binding"/>
    <property type="evidence" value="ECO:0007669"/>
    <property type="project" value="InterPro"/>
</dbReference>
<proteinExistence type="inferred from homology"/>
<dbReference type="AlphaFoldDB" id="A0AA48L1K9"/>
<keyword evidence="2" id="KW-0813">Transport</keyword>
<dbReference type="PANTHER" id="PTHR42953">
    <property type="entry name" value="HIGH-AFFINITY ZINC UPTAKE SYSTEM PROTEIN ZNUA-RELATED"/>
    <property type="match status" value="1"/>
</dbReference>
<evidence type="ECO:0000256" key="4">
    <source>
        <dbReference type="SAM" id="Coils"/>
    </source>
</evidence>
<dbReference type="GO" id="GO:0030001">
    <property type="term" value="P:metal ion transport"/>
    <property type="evidence" value="ECO:0007669"/>
    <property type="project" value="InterPro"/>
</dbReference>
<feature type="transmembrane region" description="Helical" evidence="5">
    <location>
        <begin position="6"/>
        <end position="25"/>
    </location>
</feature>
<protein>
    <submittedName>
        <fullName evidence="6">Zinc ABC transporter substrate-binding protein</fullName>
    </submittedName>
</protein>
<dbReference type="InterPro" id="IPR050492">
    <property type="entry name" value="Bact_metal-bind_prot9"/>
</dbReference>
<dbReference type="EMBL" id="AP027925">
    <property type="protein sequence ID" value="BED92955.1"/>
    <property type="molecule type" value="Genomic_DNA"/>
</dbReference>
<evidence type="ECO:0000256" key="3">
    <source>
        <dbReference type="ARBA" id="ARBA00022729"/>
    </source>
</evidence>
<feature type="coiled-coil region" evidence="4">
    <location>
        <begin position="145"/>
        <end position="194"/>
    </location>
</feature>
<dbReference type="Proteomes" id="UP001335720">
    <property type="component" value="Chromosome"/>
</dbReference>
<dbReference type="KEGG" id="ptrh:RsTaC01_0885"/>
<dbReference type="SUPFAM" id="SSF53807">
    <property type="entry name" value="Helical backbone' metal receptor"/>
    <property type="match status" value="1"/>
</dbReference>
<dbReference type="Pfam" id="PF01297">
    <property type="entry name" value="ZnuA"/>
    <property type="match status" value="1"/>
</dbReference>
<evidence type="ECO:0000256" key="2">
    <source>
        <dbReference type="ARBA" id="ARBA00022448"/>
    </source>
</evidence>
<dbReference type="Gene3D" id="3.40.50.1980">
    <property type="entry name" value="Nitrogenase molybdenum iron protein domain"/>
    <property type="match status" value="2"/>
</dbReference>
<name>A0AA48L1K9_9FIRM</name>